<feature type="compositionally biased region" description="Basic residues" evidence="1">
    <location>
        <begin position="1"/>
        <end position="18"/>
    </location>
</feature>
<feature type="compositionally biased region" description="Basic residues" evidence="1">
    <location>
        <begin position="44"/>
        <end position="72"/>
    </location>
</feature>
<sequence length="99" mass="10694">MVARTKKVACRGRGRPPKIAKDEDANGEEKTLGKTTKVIEKASTGRKRGRPAGSGKKKSGAKKSKSAPRKKKVSSDEESDHEEESIAAEENGEDKIESE</sequence>
<feature type="compositionally biased region" description="Acidic residues" evidence="1">
    <location>
        <begin position="76"/>
        <end position="92"/>
    </location>
</feature>
<dbReference type="OMA" id="DQNHRKG"/>
<gene>
    <name evidence="2" type="ORF">NECAME_07681</name>
</gene>
<feature type="compositionally biased region" description="Basic and acidic residues" evidence="1">
    <location>
        <begin position="19"/>
        <end position="40"/>
    </location>
</feature>
<reference evidence="3" key="1">
    <citation type="journal article" date="2014" name="Nat. Genet.">
        <title>Genome of the human hookworm Necator americanus.</title>
        <authorList>
            <person name="Tang Y.T."/>
            <person name="Gao X."/>
            <person name="Rosa B.A."/>
            <person name="Abubucker S."/>
            <person name="Hallsworth-Pepin K."/>
            <person name="Martin J."/>
            <person name="Tyagi R."/>
            <person name="Heizer E."/>
            <person name="Zhang X."/>
            <person name="Bhonagiri-Palsikar V."/>
            <person name="Minx P."/>
            <person name="Warren W.C."/>
            <person name="Wang Q."/>
            <person name="Zhan B."/>
            <person name="Hotez P.J."/>
            <person name="Sternberg P.W."/>
            <person name="Dougall A."/>
            <person name="Gaze S.T."/>
            <person name="Mulvenna J."/>
            <person name="Sotillo J."/>
            <person name="Ranganathan S."/>
            <person name="Rabelo E.M."/>
            <person name="Wilson R.K."/>
            <person name="Felgner P.L."/>
            <person name="Bethony J."/>
            <person name="Hawdon J.M."/>
            <person name="Gasser R.B."/>
            <person name="Loukas A."/>
            <person name="Mitreva M."/>
        </authorList>
    </citation>
    <scope>NUCLEOTIDE SEQUENCE [LARGE SCALE GENOMIC DNA]</scope>
</reference>
<protein>
    <submittedName>
        <fullName evidence="2">Uncharacterized protein</fullName>
    </submittedName>
</protein>
<proteinExistence type="predicted"/>
<dbReference type="Proteomes" id="UP000053676">
    <property type="component" value="Unassembled WGS sequence"/>
</dbReference>
<evidence type="ECO:0000313" key="2">
    <source>
        <dbReference type="EMBL" id="ETN82905.1"/>
    </source>
</evidence>
<accession>W2TLD3</accession>
<dbReference type="OrthoDB" id="5868736at2759"/>
<dbReference type="KEGG" id="nai:NECAME_07681"/>
<feature type="region of interest" description="Disordered" evidence="1">
    <location>
        <begin position="1"/>
        <end position="99"/>
    </location>
</feature>
<dbReference type="AlphaFoldDB" id="W2TLD3"/>
<dbReference type="PRINTS" id="PR00929">
    <property type="entry name" value="ATHOOK"/>
</dbReference>
<evidence type="ECO:0000256" key="1">
    <source>
        <dbReference type="SAM" id="MobiDB-lite"/>
    </source>
</evidence>
<keyword evidence="3" id="KW-1185">Reference proteome</keyword>
<dbReference type="InterPro" id="IPR017956">
    <property type="entry name" value="AT_hook_DNA-bd_motif"/>
</dbReference>
<dbReference type="EMBL" id="KI658342">
    <property type="protein sequence ID" value="ETN82905.1"/>
    <property type="molecule type" value="Genomic_DNA"/>
</dbReference>
<organism evidence="2 3">
    <name type="scientific">Necator americanus</name>
    <name type="common">Human hookworm</name>
    <dbReference type="NCBI Taxonomy" id="51031"/>
    <lineage>
        <taxon>Eukaryota</taxon>
        <taxon>Metazoa</taxon>
        <taxon>Ecdysozoa</taxon>
        <taxon>Nematoda</taxon>
        <taxon>Chromadorea</taxon>
        <taxon>Rhabditida</taxon>
        <taxon>Rhabditina</taxon>
        <taxon>Rhabditomorpha</taxon>
        <taxon>Strongyloidea</taxon>
        <taxon>Ancylostomatidae</taxon>
        <taxon>Bunostominae</taxon>
        <taxon>Necator</taxon>
    </lineage>
</organism>
<dbReference type="GeneID" id="25347711"/>
<dbReference type="GO" id="GO:0003677">
    <property type="term" value="F:DNA binding"/>
    <property type="evidence" value="ECO:0007669"/>
    <property type="project" value="InterPro"/>
</dbReference>
<name>W2TLD3_NECAM</name>
<dbReference type="CTD" id="25347711"/>
<evidence type="ECO:0000313" key="3">
    <source>
        <dbReference type="Proteomes" id="UP000053676"/>
    </source>
</evidence>